<proteinExistence type="predicted"/>
<reference evidence="1" key="1">
    <citation type="journal article" date="2017" name="Appl. Environ. Microbiol.">
        <title>Molecular characterization of an Endozoicomonas-like organism causing infection in king scallop Pecten maximus L.</title>
        <authorList>
            <person name="Cano I."/>
            <person name="van Aerle R."/>
            <person name="Ross S."/>
            <person name="Verner-Jeffreys D.W."/>
            <person name="Paley R.K."/>
            <person name="Rimmer G."/>
            <person name="Ryder D."/>
            <person name="Hooper P."/>
            <person name="Stone D."/>
            <person name="Feist S.W."/>
        </authorList>
    </citation>
    <scope>NUCLEOTIDE SEQUENCE</scope>
</reference>
<accession>A0A2H9T8S4</accession>
<name>A0A2H9T8S4_9ZZZZ</name>
<gene>
    <name evidence="1" type="ORF">CI610_01399</name>
</gene>
<organism evidence="1">
    <name type="scientific">invertebrate metagenome</name>
    <dbReference type="NCBI Taxonomy" id="1711999"/>
    <lineage>
        <taxon>unclassified sequences</taxon>
        <taxon>metagenomes</taxon>
        <taxon>organismal metagenomes</taxon>
    </lineage>
</organism>
<dbReference type="EMBL" id="NSIT01000057">
    <property type="protein sequence ID" value="PJE79620.1"/>
    <property type="molecule type" value="Genomic_DNA"/>
</dbReference>
<sequence>MHYRLFAWVIILLCAVFSRNLWSMHCWMISIVPNPAETCVPKFSLNQAVYTSLPSFIVGGSNLTYHPDSQKRDEWNSENEAKLPKGYFLMGLRVYPIESPCELFIHDSLIVNLKIALEPIKPVGIAEGIDTNNREREVTIHDLVNENSQLIVYPSLYECLNYKQYAVHNSGIKFSLVFVPEPGAENSIQQELIPNLVPNDDDCSYSFCWNFDQHGDRDFSLHIPSYMNLDETRSQIIYPNGESYTIRSFHSEENISMLRIRKTSYSDSENYQKTIGSLSSSDYDSASDAALMIYYHRLPGKEVKFSTRFLIIDKGSRKNPLKFPRNTETKEIPEVIKPKASPDLVTARKLLREAWCDKNKRMEKKCSTLTALNILEKWLYYHNGFAVKKLPVLSLYSDYRNDFFYLSLKDCSSLLQSLKKPFGLIQTEVFDFSCEYQHALVDQLSAFCNMIVFPGIWEENSKKEAWILIKPMLNTLFSWSQKCCSKSNLNFDFNFILISTLFLSIEYQDYPYFLKMMIRFLDNIKTMDLSCHGNMMLLLMHPYYLLVQQFDQERNPFRDMASRAHTLSGFKQLANDLNAMGFPPLLSEQLCRCEKEVCDESNALALELVREEEEQQERRQRIQELRKIRKPRAAQFMKPLIKQSNIRDREAESKHDELTLWEGAQDQGYEAFVAGCFDKALQYFQEALKKSDTKLEKAKTYSVMADCHFFTTGKHKKVIGELGKKTRDLLEKITSCQRVHDLPKDCKENMTKLAHMANSLCDNLSKDILSSAIYHQKTIDCLKACIRDQEQCIDDETEICSLLKIIVLERAQCESFYDILKTSIDNLICVFLHRGELLRGAQPRRVRISKETRVREQLARKSLSLKDFMTDTQNTSLILDETPNDIKIQAVKDAENAFEATCNQAEMILDQYFSGHDLADE</sequence>
<evidence type="ECO:0000313" key="1">
    <source>
        <dbReference type="EMBL" id="PJE79620.1"/>
    </source>
</evidence>
<comment type="caution">
    <text evidence="1">The sequence shown here is derived from an EMBL/GenBank/DDBJ whole genome shotgun (WGS) entry which is preliminary data.</text>
</comment>
<dbReference type="AlphaFoldDB" id="A0A2H9T8S4"/>
<protein>
    <submittedName>
        <fullName evidence="1">Uncharacterized protein</fullName>
    </submittedName>
</protein>